<feature type="region of interest" description="Disordered" evidence="3">
    <location>
        <begin position="389"/>
        <end position="429"/>
    </location>
</feature>
<dbReference type="EMBL" id="JH993025">
    <property type="protein sequence ID" value="EKX41235.1"/>
    <property type="molecule type" value="Genomic_DNA"/>
</dbReference>
<protein>
    <submittedName>
        <fullName evidence="4 5">Uncharacterized protein</fullName>
    </submittedName>
</protein>
<dbReference type="Pfam" id="PF13540">
    <property type="entry name" value="RCC1_2"/>
    <property type="match status" value="1"/>
</dbReference>
<dbReference type="eggNOG" id="KOG0941">
    <property type="taxonomic scope" value="Eukaryota"/>
</dbReference>
<reference evidence="5" key="3">
    <citation type="submission" date="2016-03" db="UniProtKB">
        <authorList>
            <consortium name="EnsemblProtists"/>
        </authorList>
    </citation>
    <scope>IDENTIFICATION</scope>
</reference>
<feature type="compositionally biased region" description="Acidic residues" evidence="3">
    <location>
        <begin position="397"/>
        <end position="420"/>
    </location>
</feature>
<name>L1IZI2_GUITC</name>
<dbReference type="PANTHER" id="PTHR22872">
    <property type="entry name" value="BTK-BINDING PROTEIN-RELATED"/>
    <property type="match status" value="1"/>
</dbReference>
<dbReference type="Gene3D" id="2.130.10.30">
    <property type="entry name" value="Regulator of chromosome condensation 1/beta-lactamase-inhibitor protein II"/>
    <property type="match status" value="2"/>
</dbReference>
<organism evidence="4">
    <name type="scientific">Guillardia theta (strain CCMP2712)</name>
    <name type="common">Cryptophyte</name>
    <dbReference type="NCBI Taxonomy" id="905079"/>
    <lineage>
        <taxon>Eukaryota</taxon>
        <taxon>Cryptophyceae</taxon>
        <taxon>Pyrenomonadales</taxon>
        <taxon>Geminigeraceae</taxon>
        <taxon>Guillardia</taxon>
    </lineage>
</organism>
<dbReference type="RefSeq" id="XP_005828215.1">
    <property type="nucleotide sequence ID" value="XM_005828158.1"/>
</dbReference>
<accession>L1IZI2</accession>
<dbReference type="PRINTS" id="PR00633">
    <property type="entry name" value="RCCNDNSATION"/>
</dbReference>
<feature type="repeat" description="RCC1" evidence="2">
    <location>
        <begin position="194"/>
        <end position="285"/>
    </location>
</feature>
<feature type="repeat" description="RCC1" evidence="2">
    <location>
        <begin position="63"/>
        <end position="131"/>
    </location>
</feature>
<sequence length="447" mass="48727">MGWRNLVLLTMALHQEGQLLHVSPDAHGSEHTRPTDLTSLLQNKMPAELVCGRNFTMIRTEDGQVLGCGENHCGQLGIGTSNTIEDRPDAFGANTGCGDRRERPALVSLLLNRTVLQIACGDFHTLLLVQEQSTAVFACGSNLDGELGLGGGELGYRRTCRHQTEPAAIRSLAGKGAVRVSCGGSSSFAVTEERVVFSWGRNDFGQLGLGHQQNVSSPHVMPWLPKGEECEEVFVVGKNAGGLLGTGIRGGPPAWPVPQLVEPLLDKHVTDIQCGVCHSVAIGRSEKTGRRCLFAWGCNSHGQLGMPDVAIGEEVYRAREVEGMRREQEQEQEQEQEIVSFACGDHHTIAITSSGKVLAWGDNRYGQLGLDSSTSHKLGDTVVTSYDPVLHPRELESAWEEEEEEGGEEEEEEDGEEEEDAGRKEERRVELRVWAGGAHSLVLIRRN</sequence>
<dbReference type="SUPFAM" id="SSF50985">
    <property type="entry name" value="RCC1/BLIP-II"/>
    <property type="match status" value="1"/>
</dbReference>
<reference evidence="4 6" key="1">
    <citation type="journal article" date="2012" name="Nature">
        <title>Algal genomes reveal evolutionary mosaicism and the fate of nucleomorphs.</title>
        <authorList>
            <consortium name="DOE Joint Genome Institute"/>
            <person name="Curtis B.A."/>
            <person name="Tanifuji G."/>
            <person name="Burki F."/>
            <person name="Gruber A."/>
            <person name="Irimia M."/>
            <person name="Maruyama S."/>
            <person name="Arias M.C."/>
            <person name="Ball S.G."/>
            <person name="Gile G.H."/>
            <person name="Hirakawa Y."/>
            <person name="Hopkins J.F."/>
            <person name="Kuo A."/>
            <person name="Rensing S.A."/>
            <person name="Schmutz J."/>
            <person name="Symeonidi A."/>
            <person name="Elias M."/>
            <person name="Eveleigh R.J."/>
            <person name="Herman E.K."/>
            <person name="Klute M.J."/>
            <person name="Nakayama T."/>
            <person name="Obornik M."/>
            <person name="Reyes-Prieto A."/>
            <person name="Armbrust E.V."/>
            <person name="Aves S.J."/>
            <person name="Beiko R.G."/>
            <person name="Coutinho P."/>
            <person name="Dacks J.B."/>
            <person name="Durnford D.G."/>
            <person name="Fast N.M."/>
            <person name="Green B.R."/>
            <person name="Grisdale C.J."/>
            <person name="Hempel F."/>
            <person name="Henrissat B."/>
            <person name="Hoppner M.P."/>
            <person name="Ishida K."/>
            <person name="Kim E."/>
            <person name="Koreny L."/>
            <person name="Kroth P.G."/>
            <person name="Liu Y."/>
            <person name="Malik S.B."/>
            <person name="Maier U.G."/>
            <person name="McRose D."/>
            <person name="Mock T."/>
            <person name="Neilson J.A."/>
            <person name="Onodera N.T."/>
            <person name="Poole A.M."/>
            <person name="Pritham E.J."/>
            <person name="Richards T.A."/>
            <person name="Rocap G."/>
            <person name="Roy S.W."/>
            <person name="Sarai C."/>
            <person name="Schaack S."/>
            <person name="Shirato S."/>
            <person name="Slamovits C.H."/>
            <person name="Spencer D.F."/>
            <person name="Suzuki S."/>
            <person name="Worden A.Z."/>
            <person name="Zauner S."/>
            <person name="Barry K."/>
            <person name="Bell C."/>
            <person name="Bharti A.K."/>
            <person name="Crow J.A."/>
            <person name="Grimwood J."/>
            <person name="Kramer R."/>
            <person name="Lindquist E."/>
            <person name="Lucas S."/>
            <person name="Salamov A."/>
            <person name="McFadden G.I."/>
            <person name="Lane C.E."/>
            <person name="Keeling P.J."/>
            <person name="Gray M.W."/>
            <person name="Grigoriev I.V."/>
            <person name="Archibald J.M."/>
        </authorList>
    </citation>
    <scope>NUCLEOTIDE SEQUENCE</scope>
    <source>
        <strain evidence="4 6">CCMP2712</strain>
    </source>
</reference>
<evidence type="ECO:0000256" key="1">
    <source>
        <dbReference type="ARBA" id="ARBA00022737"/>
    </source>
</evidence>
<dbReference type="STRING" id="905079.L1IZI2"/>
<proteinExistence type="predicted"/>
<dbReference type="AlphaFoldDB" id="L1IZI2"/>
<evidence type="ECO:0000256" key="2">
    <source>
        <dbReference type="PROSITE-ProRule" id="PRU00235"/>
    </source>
</evidence>
<dbReference type="HOGENOM" id="CLU_613177_0_0_1"/>
<dbReference type="PaxDb" id="55529-EKX41235"/>
<dbReference type="Pfam" id="PF00415">
    <property type="entry name" value="RCC1"/>
    <property type="match status" value="4"/>
</dbReference>
<dbReference type="Proteomes" id="UP000011087">
    <property type="component" value="Unassembled WGS sequence"/>
</dbReference>
<dbReference type="PROSITE" id="PS50012">
    <property type="entry name" value="RCC1_3"/>
    <property type="match status" value="5"/>
</dbReference>
<evidence type="ECO:0000256" key="3">
    <source>
        <dbReference type="SAM" id="MobiDB-lite"/>
    </source>
</evidence>
<reference evidence="6" key="2">
    <citation type="submission" date="2012-11" db="EMBL/GenBank/DDBJ databases">
        <authorList>
            <person name="Kuo A."/>
            <person name="Curtis B.A."/>
            <person name="Tanifuji G."/>
            <person name="Burki F."/>
            <person name="Gruber A."/>
            <person name="Irimia M."/>
            <person name="Maruyama S."/>
            <person name="Arias M.C."/>
            <person name="Ball S.G."/>
            <person name="Gile G.H."/>
            <person name="Hirakawa Y."/>
            <person name="Hopkins J.F."/>
            <person name="Rensing S.A."/>
            <person name="Schmutz J."/>
            <person name="Symeonidi A."/>
            <person name="Elias M."/>
            <person name="Eveleigh R.J."/>
            <person name="Herman E.K."/>
            <person name="Klute M.J."/>
            <person name="Nakayama T."/>
            <person name="Obornik M."/>
            <person name="Reyes-Prieto A."/>
            <person name="Armbrust E.V."/>
            <person name="Aves S.J."/>
            <person name="Beiko R.G."/>
            <person name="Coutinho P."/>
            <person name="Dacks J.B."/>
            <person name="Durnford D.G."/>
            <person name="Fast N.M."/>
            <person name="Green B.R."/>
            <person name="Grisdale C."/>
            <person name="Hempe F."/>
            <person name="Henrissat B."/>
            <person name="Hoppner M.P."/>
            <person name="Ishida K.-I."/>
            <person name="Kim E."/>
            <person name="Koreny L."/>
            <person name="Kroth P.G."/>
            <person name="Liu Y."/>
            <person name="Malik S.-B."/>
            <person name="Maier U.G."/>
            <person name="McRose D."/>
            <person name="Mock T."/>
            <person name="Neilson J.A."/>
            <person name="Onodera N.T."/>
            <person name="Poole A.M."/>
            <person name="Pritham E.J."/>
            <person name="Richards T.A."/>
            <person name="Rocap G."/>
            <person name="Roy S.W."/>
            <person name="Sarai C."/>
            <person name="Schaack S."/>
            <person name="Shirato S."/>
            <person name="Slamovits C.H."/>
            <person name="Spencer D.F."/>
            <person name="Suzuki S."/>
            <person name="Worden A.Z."/>
            <person name="Zauner S."/>
            <person name="Barry K."/>
            <person name="Bell C."/>
            <person name="Bharti A.K."/>
            <person name="Crow J.A."/>
            <person name="Grimwood J."/>
            <person name="Kramer R."/>
            <person name="Lindquist E."/>
            <person name="Lucas S."/>
            <person name="Salamov A."/>
            <person name="McFadden G.I."/>
            <person name="Lane C.E."/>
            <person name="Keeling P.J."/>
            <person name="Gray M.W."/>
            <person name="Grigoriev I.V."/>
            <person name="Archibald J.M."/>
        </authorList>
    </citation>
    <scope>NUCLEOTIDE SEQUENCE</scope>
    <source>
        <strain evidence="6">CCMP2712</strain>
    </source>
</reference>
<dbReference type="EnsemblProtists" id="EKX41235">
    <property type="protein sequence ID" value="EKX41235"/>
    <property type="gene ID" value="GUITHDRAFT_142154"/>
</dbReference>
<dbReference type="OrthoDB" id="10256179at2759"/>
<dbReference type="InterPro" id="IPR051625">
    <property type="entry name" value="Signaling_Regulatory_Domain"/>
</dbReference>
<evidence type="ECO:0000313" key="6">
    <source>
        <dbReference type="Proteomes" id="UP000011087"/>
    </source>
</evidence>
<evidence type="ECO:0000313" key="4">
    <source>
        <dbReference type="EMBL" id="EKX41235.1"/>
    </source>
</evidence>
<keyword evidence="1" id="KW-0677">Repeat</keyword>
<dbReference type="InterPro" id="IPR000408">
    <property type="entry name" value="Reg_chr_condens"/>
</dbReference>
<dbReference type="PROSITE" id="PS00626">
    <property type="entry name" value="RCC1_2"/>
    <property type="match status" value="2"/>
</dbReference>
<feature type="repeat" description="RCC1" evidence="2">
    <location>
        <begin position="291"/>
        <end position="354"/>
    </location>
</feature>
<dbReference type="OMA" id="FIYHNRY"/>
<keyword evidence="6" id="KW-1185">Reference proteome</keyword>
<evidence type="ECO:0000313" key="5">
    <source>
        <dbReference type="EnsemblProtists" id="EKX41235"/>
    </source>
</evidence>
<dbReference type="GeneID" id="17297838"/>
<dbReference type="KEGG" id="gtt:GUITHDRAFT_142154"/>
<dbReference type="InterPro" id="IPR009091">
    <property type="entry name" value="RCC1/BLIP-II"/>
</dbReference>
<dbReference type="PANTHER" id="PTHR22872:SF2">
    <property type="entry name" value="INHIBITOR OF BRUTON TYROSINE KINASE"/>
    <property type="match status" value="1"/>
</dbReference>
<feature type="repeat" description="RCC1" evidence="2">
    <location>
        <begin position="355"/>
        <end position="446"/>
    </location>
</feature>
<feature type="repeat" description="RCC1" evidence="2">
    <location>
        <begin position="134"/>
        <end position="193"/>
    </location>
</feature>
<gene>
    <name evidence="4" type="ORF">GUITHDRAFT_142154</name>
</gene>